<evidence type="ECO:0000313" key="2">
    <source>
        <dbReference type="Proteomes" id="UP000538670"/>
    </source>
</evidence>
<dbReference type="Proteomes" id="UP000538670">
    <property type="component" value="Unassembled WGS sequence"/>
</dbReference>
<dbReference type="RefSeq" id="WP_183952438.1">
    <property type="nucleotide sequence ID" value="NZ_JACIDH010000015.1"/>
</dbReference>
<dbReference type="AlphaFoldDB" id="A0A7W6F3U0"/>
<sequence>MSQRKSKWHPNLSVRLSDPDHAFLDAVREMGDINKSEAVIALFRLGRALGPLAVLEAARHQKEASEKQIDRSE</sequence>
<organism evidence="1 2">
    <name type="scientific">Sphingomonas pseudosanguinis</name>
    <dbReference type="NCBI Taxonomy" id="413712"/>
    <lineage>
        <taxon>Bacteria</taxon>
        <taxon>Pseudomonadati</taxon>
        <taxon>Pseudomonadota</taxon>
        <taxon>Alphaproteobacteria</taxon>
        <taxon>Sphingomonadales</taxon>
        <taxon>Sphingomonadaceae</taxon>
        <taxon>Sphingomonas</taxon>
    </lineage>
</organism>
<protein>
    <submittedName>
        <fullName evidence="1">Uncharacterized protein</fullName>
    </submittedName>
</protein>
<comment type="caution">
    <text evidence="1">The sequence shown here is derived from an EMBL/GenBank/DDBJ whole genome shotgun (WGS) entry which is preliminary data.</text>
</comment>
<proteinExistence type="predicted"/>
<gene>
    <name evidence="1" type="ORF">GGR48_002823</name>
</gene>
<evidence type="ECO:0000313" key="1">
    <source>
        <dbReference type="EMBL" id="MBB3880379.1"/>
    </source>
</evidence>
<dbReference type="EMBL" id="JACIDH010000015">
    <property type="protein sequence ID" value="MBB3880379.1"/>
    <property type="molecule type" value="Genomic_DNA"/>
</dbReference>
<accession>A0A7W6F3U0</accession>
<name>A0A7W6F3U0_9SPHN</name>
<keyword evidence="2" id="KW-1185">Reference proteome</keyword>
<reference evidence="1 2" key="1">
    <citation type="submission" date="2020-08" db="EMBL/GenBank/DDBJ databases">
        <title>Genomic Encyclopedia of Type Strains, Phase IV (KMG-IV): sequencing the most valuable type-strain genomes for metagenomic binning, comparative biology and taxonomic classification.</title>
        <authorList>
            <person name="Goeker M."/>
        </authorList>
    </citation>
    <scope>NUCLEOTIDE SEQUENCE [LARGE SCALE GENOMIC DNA]</scope>
    <source>
        <strain evidence="1 2">DSM 19512</strain>
    </source>
</reference>